<feature type="domain" description="Anti-sigma-28 factor FlgM C-terminal" evidence="1">
    <location>
        <begin position="31"/>
        <end position="87"/>
    </location>
</feature>
<sequence>MRIRFDINNVINVYNKNLSLSKSNSVNKKEDTIEISKAGKEIAKFLELSRNIEIDEGNSEKVERIKKLIKEGKYVVDDELLARSIIQAMKERDK</sequence>
<dbReference type="SUPFAM" id="SSF101498">
    <property type="entry name" value="Anti-sigma factor FlgM"/>
    <property type="match status" value="1"/>
</dbReference>
<gene>
    <name evidence="2" type="ORF">SAMN05660865_01503</name>
</gene>
<dbReference type="OrthoDB" id="1956429at2"/>
<accession>A0A1H5WLT9</accession>
<evidence type="ECO:0000259" key="1">
    <source>
        <dbReference type="Pfam" id="PF04316"/>
    </source>
</evidence>
<dbReference type="RefSeq" id="WP_103896441.1">
    <property type="nucleotide sequence ID" value="NZ_FNUK01000020.1"/>
</dbReference>
<reference evidence="3" key="1">
    <citation type="submission" date="2016-10" db="EMBL/GenBank/DDBJ databases">
        <authorList>
            <person name="Varghese N."/>
            <person name="Submissions S."/>
        </authorList>
    </citation>
    <scope>NUCLEOTIDE SEQUENCE [LARGE SCALE GENOMIC DNA]</scope>
    <source>
        <strain evidence="3">DSM 5463</strain>
    </source>
</reference>
<dbReference type="Pfam" id="PF04316">
    <property type="entry name" value="FlgM"/>
    <property type="match status" value="1"/>
</dbReference>
<dbReference type="InterPro" id="IPR031316">
    <property type="entry name" value="FlgM_C"/>
</dbReference>
<protein>
    <submittedName>
        <fullName evidence="2">Anti-sigma-28 factor, FlgM family</fullName>
    </submittedName>
</protein>
<organism evidence="2 3">
    <name type="scientific">Caloramator fervidus</name>
    <dbReference type="NCBI Taxonomy" id="29344"/>
    <lineage>
        <taxon>Bacteria</taxon>
        <taxon>Bacillati</taxon>
        <taxon>Bacillota</taxon>
        <taxon>Clostridia</taxon>
        <taxon>Eubacteriales</taxon>
        <taxon>Clostridiaceae</taxon>
        <taxon>Caloramator</taxon>
    </lineage>
</organism>
<name>A0A1H5WLT9_9CLOT</name>
<proteinExistence type="predicted"/>
<dbReference type="InterPro" id="IPR035890">
    <property type="entry name" value="Anti-sigma-28_factor_FlgM_sf"/>
</dbReference>
<keyword evidence="3" id="KW-1185">Reference proteome</keyword>
<dbReference type="Proteomes" id="UP000242850">
    <property type="component" value="Unassembled WGS sequence"/>
</dbReference>
<evidence type="ECO:0000313" key="3">
    <source>
        <dbReference type="Proteomes" id="UP000242850"/>
    </source>
</evidence>
<dbReference type="EMBL" id="FNUK01000020">
    <property type="protein sequence ID" value="SEF99927.1"/>
    <property type="molecule type" value="Genomic_DNA"/>
</dbReference>
<evidence type="ECO:0000313" key="2">
    <source>
        <dbReference type="EMBL" id="SEF99927.1"/>
    </source>
</evidence>
<dbReference type="AlphaFoldDB" id="A0A1H5WLT9"/>